<accession>A0A9P9HLL6</accession>
<evidence type="ECO:0000259" key="3">
    <source>
        <dbReference type="PROSITE" id="PS50048"/>
    </source>
</evidence>
<dbReference type="GO" id="GO:0005634">
    <property type="term" value="C:nucleus"/>
    <property type="evidence" value="ECO:0007669"/>
    <property type="project" value="UniProtKB-SubCell"/>
</dbReference>
<keyword evidence="5" id="KW-1185">Reference proteome</keyword>
<dbReference type="AlphaFoldDB" id="A0A9P9HLL6"/>
<dbReference type="Pfam" id="PF00172">
    <property type="entry name" value="Zn_clus"/>
    <property type="match status" value="1"/>
</dbReference>
<dbReference type="Proteomes" id="UP000736672">
    <property type="component" value="Unassembled WGS sequence"/>
</dbReference>
<comment type="subcellular location">
    <subcellularLocation>
        <location evidence="1">Nucleus</location>
    </subcellularLocation>
</comment>
<feature type="domain" description="Zn(2)-C6 fungal-type" evidence="3">
    <location>
        <begin position="36"/>
        <end position="66"/>
    </location>
</feature>
<dbReference type="OrthoDB" id="4835445at2759"/>
<dbReference type="Gene3D" id="4.10.240.10">
    <property type="entry name" value="Zn(2)-C6 fungal-type DNA-binding domain"/>
    <property type="match status" value="1"/>
</dbReference>
<evidence type="ECO:0000313" key="4">
    <source>
        <dbReference type="EMBL" id="KAH7259820.1"/>
    </source>
</evidence>
<dbReference type="InterPro" id="IPR021858">
    <property type="entry name" value="Fun_TF"/>
</dbReference>
<dbReference type="SUPFAM" id="SSF57701">
    <property type="entry name" value="Zn2/Cys6 DNA-binding domain"/>
    <property type="match status" value="1"/>
</dbReference>
<reference evidence="4" key="1">
    <citation type="journal article" date="2021" name="Nat. Commun.">
        <title>Genetic determinants of endophytism in the Arabidopsis root mycobiome.</title>
        <authorList>
            <person name="Mesny F."/>
            <person name="Miyauchi S."/>
            <person name="Thiergart T."/>
            <person name="Pickel B."/>
            <person name="Atanasova L."/>
            <person name="Karlsson M."/>
            <person name="Huettel B."/>
            <person name="Barry K.W."/>
            <person name="Haridas S."/>
            <person name="Chen C."/>
            <person name="Bauer D."/>
            <person name="Andreopoulos W."/>
            <person name="Pangilinan J."/>
            <person name="LaButti K."/>
            <person name="Riley R."/>
            <person name="Lipzen A."/>
            <person name="Clum A."/>
            <person name="Drula E."/>
            <person name="Henrissat B."/>
            <person name="Kohler A."/>
            <person name="Grigoriev I.V."/>
            <person name="Martin F.M."/>
            <person name="Hacquard S."/>
        </authorList>
    </citation>
    <scope>NUCLEOTIDE SEQUENCE</scope>
    <source>
        <strain evidence="4">FSSC 5 MPI-SDFR-AT-0091</strain>
    </source>
</reference>
<comment type="caution">
    <text evidence="4">The sequence shown here is derived from an EMBL/GenBank/DDBJ whole genome shotgun (WGS) entry which is preliminary data.</text>
</comment>
<protein>
    <submittedName>
        <fullName evidence="4">Fungal-specific transcription factor domain-containing protein</fullName>
    </submittedName>
</protein>
<gene>
    <name evidence="4" type="ORF">B0J15DRAFT_593731</name>
</gene>
<dbReference type="PANTHER" id="PTHR37534">
    <property type="entry name" value="TRANSCRIPTIONAL ACTIVATOR PROTEIN UGA3"/>
    <property type="match status" value="1"/>
</dbReference>
<dbReference type="CDD" id="cd00067">
    <property type="entry name" value="GAL4"/>
    <property type="match status" value="1"/>
</dbReference>
<name>A0A9P9HLL6_FUSSL</name>
<organism evidence="4 5">
    <name type="scientific">Fusarium solani</name>
    <name type="common">Filamentous fungus</name>
    <dbReference type="NCBI Taxonomy" id="169388"/>
    <lineage>
        <taxon>Eukaryota</taxon>
        <taxon>Fungi</taxon>
        <taxon>Dikarya</taxon>
        <taxon>Ascomycota</taxon>
        <taxon>Pezizomycotina</taxon>
        <taxon>Sordariomycetes</taxon>
        <taxon>Hypocreomycetidae</taxon>
        <taxon>Hypocreales</taxon>
        <taxon>Nectriaceae</taxon>
        <taxon>Fusarium</taxon>
        <taxon>Fusarium solani species complex</taxon>
    </lineage>
</organism>
<dbReference type="PROSITE" id="PS00463">
    <property type="entry name" value="ZN2_CY6_FUNGAL_1"/>
    <property type="match status" value="1"/>
</dbReference>
<dbReference type="PANTHER" id="PTHR37534:SF46">
    <property type="entry name" value="ZN(II)2CYS6 TRANSCRIPTION FACTOR (EUROFUNG)"/>
    <property type="match status" value="1"/>
</dbReference>
<dbReference type="SMART" id="SM00066">
    <property type="entry name" value="GAL4"/>
    <property type="match status" value="1"/>
</dbReference>
<dbReference type="GO" id="GO:0008270">
    <property type="term" value="F:zinc ion binding"/>
    <property type="evidence" value="ECO:0007669"/>
    <property type="project" value="InterPro"/>
</dbReference>
<evidence type="ECO:0000256" key="1">
    <source>
        <dbReference type="ARBA" id="ARBA00004123"/>
    </source>
</evidence>
<evidence type="ECO:0000313" key="5">
    <source>
        <dbReference type="Proteomes" id="UP000736672"/>
    </source>
</evidence>
<proteinExistence type="predicted"/>
<dbReference type="Pfam" id="PF11951">
    <property type="entry name" value="Fungal_trans_2"/>
    <property type="match status" value="1"/>
</dbReference>
<keyword evidence="2" id="KW-0539">Nucleus</keyword>
<dbReference type="InterPro" id="IPR036864">
    <property type="entry name" value="Zn2-C6_fun-type_DNA-bd_sf"/>
</dbReference>
<sequence>MAASSVASTGGPLPPLRPTARYPTAFRLRHARTKTGCLTCRTRKKKCNEAKPCCADCLRGGLNCIWPREVGSDFSLETPSRELTRDSPDGILRQLSAVKSNAAYTLTTESSLFLQHYLSETAVLLPAGTPAQNPFIVYVLPLAQNDTLLMHSVLAVSGAHLAYKLQNAASVETATSRHYLHTLRGVQEMIASGQVDERRSIQRLTLILAFLCQYEVLTNAPTATLSLHLRAIRQLFLCLLERGYNPSIPLDELDDFLSFVYEGYTFLVCCNSITPTSEENDLLPYEESLQALRQSSCFGSIFSGAHGLFELIPHVQNLYLRRLTEEALEMTSPSPEFQVLYDELSRLIESWSMESLPGSTSTTLEDAHGTLDSNQRSMAAEVIRNGLRIYLSTSICGSAPPTPETLDFIEEIAKTIVDTAAVLEDSPYASHTVWALVIAGSCLMDEEYRGRLAESLTRSRYKMRHLSAVRRVLELMWADDTETYGPYGLQLIMQKHDVSLSIM</sequence>
<dbReference type="GO" id="GO:0000981">
    <property type="term" value="F:DNA-binding transcription factor activity, RNA polymerase II-specific"/>
    <property type="evidence" value="ECO:0007669"/>
    <property type="project" value="InterPro"/>
</dbReference>
<evidence type="ECO:0000256" key="2">
    <source>
        <dbReference type="ARBA" id="ARBA00023242"/>
    </source>
</evidence>
<dbReference type="InterPro" id="IPR001138">
    <property type="entry name" value="Zn2Cys6_DnaBD"/>
</dbReference>
<dbReference type="EMBL" id="JAGTJS010000008">
    <property type="protein sequence ID" value="KAH7259820.1"/>
    <property type="molecule type" value="Genomic_DNA"/>
</dbReference>
<dbReference type="PROSITE" id="PS50048">
    <property type="entry name" value="ZN2_CY6_FUNGAL_2"/>
    <property type="match status" value="1"/>
</dbReference>